<organism evidence="2">
    <name type="scientific">uncultured Caudovirales phage</name>
    <dbReference type="NCBI Taxonomy" id="2100421"/>
    <lineage>
        <taxon>Viruses</taxon>
        <taxon>Duplodnaviria</taxon>
        <taxon>Heunggongvirae</taxon>
        <taxon>Uroviricota</taxon>
        <taxon>Caudoviricetes</taxon>
        <taxon>Peduoviridae</taxon>
        <taxon>Maltschvirus</taxon>
        <taxon>Maltschvirus maltsch</taxon>
    </lineage>
</organism>
<dbReference type="InterPro" id="IPR045958">
    <property type="entry name" value="DUF6378"/>
</dbReference>
<protein>
    <recommendedName>
        <fullName evidence="1">DUF6378 domain-containing protein</fullName>
    </recommendedName>
</protein>
<dbReference type="Pfam" id="PF19905">
    <property type="entry name" value="DUF6378"/>
    <property type="match status" value="1"/>
</dbReference>
<dbReference type="EMBL" id="LR796392">
    <property type="protein sequence ID" value="CAB4141510.1"/>
    <property type="molecule type" value="Genomic_DNA"/>
</dbReference>
<gene>
    <name evidence="2" type="ORF">UFOVP416_10</name>
</gene>
<reference evidence="2" key="1">
    <citation type="submission" date="2020-04" db="EMBL/GenBank/DDBJ databases">
        <authorList>
            <person name="Chiriac C."/>
            <person name="Salcher M."/>
            <person name="Ghai R."/>
            <person name="Kavagutti S V."/>
        </authorList>
    </citation>
    <scope>NUCLEOTIDE SEQUENCE</scope>
</reference>
<name>A0A6J5M8L6_9CAUD</name>
<accession>A0A6J5M8L6</accession>
<proteinExistence type="predicted"/>
<feature type="domain" description="DUF6378" evidence="1">
    <location>
        <begin position="11"/>
        <end position="86"/>
    </location>
</feature>
<evidence type="ECO:0000259" key="1">
    <source>
        <dbReference type="Pfam" id="PF19905"/>
    </source>
</evidence>
<evidence type="ECO:0000313" key="2">
    <source>
        <dbReference type="EMBL" id="CAB4141510.1"/>
    </source>
</evidence>
<sequence>MSNTTNVNDMLAGRESRYGSFQGHAEISQVIKQVMHSAAKARNKELDSDQLESLDMIAHKIARILNGDPNYADNWIDIAGYATLVANRLEKGENAA</sequence>